<accession>A0A1H5C7E3</accession>
<keyword evidence="1" id="KW-0732">Signal</keyword>
<evidence type="ECO:0000313" key="2">
    <source>
        <dbReference type="EMBL" id="SED62427.1"/>
    </source>
</evidence>
<evidence type="ECO:0000313" key="3">
    <source>
        <dbReference type="Proteomes" id="UP000198609"/>
    </source>
</evidence>
<organism evidence="2 3">
    <name type="scientific">Streptomyces melanosporofaciens</name>
    <dbReference type="NCBI Taxonomy" id="67327"/>
    <lineage>
        <taxon>Bacteria</taxon>
        <taxon>Bacillati</taxon>
        <taxon>Actinomycetota</taxon>
        <taxon>Actinomycetes</taxon>
        <taxon>Kitasatosporales</taxon>
        <taxon>Streptomycetaceae</taxon>
        <taxon>Streptomyces</taxon>
        <taxon>Streptomyces violaceusniger group</taxon>
    </lineage>
</organism>
<name>A0A1H5C7E3_STRMJ</name>
<feature type="signal peptide" evidence="1">
    <location>
        <begin position="1"/>
        <end position="30"/>
    </location>
</feature>
<evidence type="ECO:0000256" key="1">
    <source>
        <dbReference type="SAM" id="SignalP"/>
    </source>
</evidence>
<dbReference type="AlphaFoldDB" id="A0A1H5C7E3"/>
<reference evidence="3" key="1">
    <citation type="submission" date="2016-10" db="EMBL/GenBank/DDBJ databases">
        <authorList>
            <person name="Varghese N."/>
            <person name="Submissions S."/>
        </authorList>
    </citation>
    <scope>NUCLEOTIDE SEQUENCE [LARGE SCALE GENOMIC DNA]</scope>
    <source>
        <strain evidence="3">DSM 40318</strain>
    </source>
</reference>
<evidence type="ECO:0008006" key="4">
    <source>
        <dbReference type="Google" id="ProtNLM"/>
    </source>
</evidence>
<gene>
    <name evidence="2" type="ORF">SAMN04490356_9257</name>
</gene>
<dbReference type="EMBL" id="FNST01000002">
    <property type="protein sequence ID" value="SED62427.1"/>
    <property type="molecule type" value="Genomic_DNA"/>
</dbReference>
<protein>
    <recommendedName>
        <fullName evidence="4">Spore-associated protein A</fullName>
    </recommendedName>
</protein>
<keyword evidence="3" id="KW-1185">Reference proteome</keyword>
<dbReference type="RefSeq" id="WP_093469845.1">
    <property type="nucleotide sequence ID" value="NZ_FNST01000002.1"/>
</dbReference>
<proteinExistence type="predicted"/>
<sequence>MTHLKRALAIAAVTGAGAVALMAAAPGASATASRVAYNGACGSGYTVVNSTEVGDKGTAYLTYSSATGKNCLVAIRNVAGEPVPMTIYLSRSDTEIHDIYDSGNYRSYAGPIYVSARGTCVDWWGWLDGVRFEKAETNCG</sequence>
<feature type="chain" id="PRO_5011777055" description="Spore-associated protein A" evidence="1">
    <location>
        <begin position="31"/>
        <end position="140"/>
    </location>
</feature>
<dbReference type="Proteomes" id="UP000198609">
    <property type="component" value="Unassembled WGS sequence"/>
</dbReference>